<dbReference type="AlphaFoldDB" id="A0A444TX72"/>
<dbReference type="SUPFAM" id="SSF57845">
    <property type="entry name" value="B-box zinc-binding domain"/>
    <property type="match status" value="1"/>
</dbReference>
<evidence type="ECO:0000256" key="1">
    <source>
        <dbReference type="ARBA" id="ARBA00022723"/>
    </source>
</evidence>
<keyword evidence="3" id="KW-0862">Zinc</keyword>
<dbReference type="Pfam" id="PF25600">
    <property type="entry name" value="TRIM_CC"/>
    <property type="match status" value="1"/>
</dbReference>
<reference evidence="7 8" key="1">
    <citation type="submission" date="2019-01" db="EMBL/GenBank/DDBJ databases">
        <title>Draft Genome and Complete Hox-Cluster Characterization of the Sterlet Sturgeon (Acipenser ruthenus).</title>
        <authorList>
            <person name="Wei Q."/>
        </authorList>
    </citation>
    <scope>NUCLEOTIDE SEQUENCE [LARGE SCALE GENOMIC DNA]</scope>
    <source>
        <strain evidence="7">WHYD16114868_AA</strain>
        <tissue evidence="7">Blood</tissue>
    </source>
</reference>
<dbReference type="PANTHER" id="PTHR25465">
    <property type="entry name" value="B-BOX DOMAIN CONTAINING"/>
    <property type="match status" value="1"/>
</dbReference>
<evidence type="ECO:0000259" key="6">
    <source>
        <dbReference type="PROSITE" id="PS50119"/>
    </source>
</evidence>
<feature type="domain" description="B box-type" evidence="6">
    <location>
        <begin position="87"/>
        <end position="127"/>
    </location>
</feature>
<dbReference type="InterPro" id="IPR058030">
    <property type="entry name" value="TRIM8/14/16/25/29/45/65_CC"/>
</dbReference>
<dbReference type="Gene3D" id="4.10.830.40">
    <property type="match status" value="1"/>
</dbReference>
<name>A0A444TX72_ACIRT</name>
<dbReference type="GO" id="GO:0008270">
    <property type="term" value="F:zinc ion binding"/>
    <property type="evidence" value="ECO:0007669"/>
    <property type="project" value="UniProtKB-KW"/>
</dbReference>
<dbReference type="InterPro" id="IPR051051">
    <property type="entry name" value="E3_ubiq-ligase_TRIM/RNF"/>
</dbReference>
<organism evidence="7 8">
    <name type="scientific">Acipenser ruthenus</name>
    <name type="common">Sterlet sturgeon</name>
    <dbReference type="NCBI Taxonomy" id="7906"/>
    <lineage>
        <taxon>Eukaryota</taxon>
        <taxon>Metazoa</taxon>
        <taxon>Chordata</taxon>
        <taxon>Craniata</taxon>
        <taxon>Vertebrata</taxon>
        <taxon>Euteleostomi</taxon>
        <taxon>Actinopterygii</taxon>
        <taxon>Chondrostei</taxon>
        <taxon>Acipenseriformes</taxon>
        <taxon>Acipenseridae</taxon>
        <taxon>Acipenser</taxon>
    </lineage>
</organism>
<sequence length="265" mass="30874">MQFGKIPYLTVNREFAEIVEELWKMRASRLGKILPEPVPCDVCTGKKLRAAKSCLVCLVSYCDSHIKPHLDREAFRNHQLVEPVANLENKVCSEHKRFLELFCKTDQTCICLLCSKREHRDHNIVSTEMERGERQGTLQAGIKKTISEKENQLETLKLTLKKIKGSEQREIEENEKLLCELIRSIEKIQGDLKELIRRKWQGSVAQVERHTRQLEKDIHELKADNSDLEEISKTEDHINFLQVTFRFRVYTLPITYLCLGSAIKK</sequence>
<dbReference type="Gene3D" id="3.30.160.60">
    <property type="entry name" value="Classic Zinc Finger"/>
    <property type="match status" value="1"/>
</dbReference>
<dbReference type="PANTHER" id="PTHR25465:SF14">
    <property type="entry name" value="E3 UBIQUITIN-PROTEIN LIGASE TRIM65"/>
    <property type="match status" value="1"/>
</dbReference>
<dbReference type="EMBL" id="SCEB01215818">
    <property type="protein sequence ID" value="RXM27515.1"/>
    <property type="molecule type" value="Genomic_DNA"/>
</dbReference>
<keyword evidence="5" id="KW-0175">Coiled coil</keyword>
<dbReference type="PROSITE" id="PS50119">
    <property type="entry name" value="ZF_BBOX"/>
    <property type="match status" value="1"/>
</dbReference>
<keyword evidence="2 4" id="KW-0863">Zinc-finger</keyword>
<dbReference type="SMART" id="SM00336">
    <property type="entry name" value="BBOX"/>
    <property type="match status" value="1"/>
</dbReference>
<evidence type="ECO:0000256" key="4">
    <source>
        <dbReference type="PROSITE-ProRule" id="PRU00024"/>
    </source>
</evidence>
<protein>
    <submittedName>
        <fullName evidence="7">Tripartite motif-containing protein 29</fullName>
    </submittedName>
</protein>
<dbReference type="Pfam" id="PF00643">
    <property type="entry name" value="zf-B_box"/>
    <property type="match status" value="1"/>
</dbReference>
<proteinExistence type="predicted"/>
<keyword evidence="8" id="KW-1185">Reference proteome</keyword>
<evidence type="ECO:0000313" key="8">
    <source>
        <dbReference type="Proteomes" id="UP000289886"/>
    </source>
</evidence>
<dbReference type="InterPro" id="IPR000315">
    <property type="entry name" value="Znf_B-box"/>
</dbReference>
<dbReference type="CDD" id="cd19769">
    <property type="entry name" value="Bbox2_TRIM16-like"/>
    <property type="match status" value="1"/>
</dbReference>
<keyword evidence="1" id="KW-0479">Metal-binding</keyword>
<evidence type="ECO:0000313" key="7">
    <source>
        <dbReference type="EMBL" id="RXM27515.1"/>
    </source>
</evidence>
<dbReference type="Proteomes" id="UP000289886">
    <property type="component" value="Unassembled WGS sequence"/>
</dbReference>
<feature type="coiled-coil region" evidence="5">
    <location>
        <begin position="204"/>
        <end position="231"/>
    </location>
</feature>
<comment type="caution">
    <text evidence="7">The sequence shown here is derived from an EMBL/GenBank/DDBJ whole genome shotgun (WGS) entry which is preliminary data.</text>
</comment>
<accession>A0A444TX72</accession>
<evidence type="ECO:0000256" key="3">
    <source>
        <dbReference type="ARBA" id="ARBA00022833"/>
    </source>
</evidence>
<evidence type="ECO:0000256" key="2">
    <source>
        <dbReference type="ARBA" id="ARBA00022771"/>
    </source>
</evidence>
<gene>
    <name evidence="7" type="ORF">EOD39_20790</name>
</gene>
<evidence type="ECO:0000256" key="5">
    <source>
        <dbReference type="SAM" id="Coils"/>
    </source>
</evidence>